<reference evidence="1 2" key="1">
    <citation type="journal article" date="2014" name="Nat. Commun.">
        <title>Multiple recent horizontal transfers of a large genomic region in cheese making fungi.</title>
        <authorList>
            <person name="Cheeseman K."/>
            <person name="Ropars J."/>
            <person name="Renault P."/>
            <person name="Dupont J."/>
            <person name="Gouzy J."/>
            <person name="Branca A."/>
            <person name="Abraham A.L."/>
            <person name="Ceppi M."/>
            <person name="Conseiller E."/>
            <person name="Debuchy R."/>
            <person name="Malagnac F."/>
            <person name="Goarin A."/>
            <person name="Silar P."/>
            <person name="Lacoste S."/>
            <person name="Sallet E."/>
            <person name="Bensimon A."/>
            <person name="Giraud T."/>
            <person name="Brygoo Y."/>
        </authorList>
    </citation>
    <scope>NUCLEOTIDE SEQUENCE [LARGE SCALE GENOMIC DNA]</scope>
    <source>
        <strain evidence="2">FM 013</strain>
    </source>
</reference>
<dbReference type="InterPro" id="IPR046341">
    <property type="entry name" value="SET_dom_sf"/>
</dbReference>
<proteinExistence type="predicted"/>
<organism evidence="1 2">
    <name type="scientific">Penicillium camemberti (strain FM 013)</name>
    <dbReference type="NCBI Taxonomy" id="1429867"/>
    <lineage>
        <taxon>Eukaryota</taxon>
        <taxon>Fungi</taxon>
        <taxon>Dikarya</taxon>
        <taxon>Ascomycota</taxon>
        <taxon>Pezizomycotina</taxon>
        <taxon>Eurotiomycetes</taxon>
        <taxon>Eurotiomycetidae</taxon>
        <taxon>Eurotiales</taxon>
        <taxon>Aspergillaceae</taxon>
        <taxon>Penicillium</taxon>
    </lineage>
</organism>
<dbReference type="AlphaFoldDB" id="A0A0G4PP90"/>
<dbReference type="SUPFAM" id="SSF82199">
    <property type="entry name" value="SET domain"/>
    <property type="match status" value="1"/>
</dbReference>
<dbReference type="EMBL" id="HG793159">
    <property type="protein sequence ID" value="CRL28262.1"/>
    <property type="molecule type" value="Genomic_DNA"/>
</dbReference>
<sequence>MSTSHPYHRLQLSHGASFELKPSRGKGWGAFATNRIEQGSLILRGKALFVIREVS</sequence>
<keyword evidence="2" id="KW-1185">Reference proteome</keyword>
<gene>
    <name evidence="1" type="ORF">PCAMFM013_S026g000127</name>
</gene>
<dbReference type="Proteomes" id="UP000053732">
    <property type="component" value="Unassembled WGS sequence"/>
</dbReference>
<evidence type="ECO:0000313" key="1">
    <source>
        <dbReference type="EMBL" id="CRL28262.1"/>
    </source>
</evidence>
<dbReference type="STRING" id="1429867.A0A0G4PP90"/>
<protein>
    <submittedName>
        <fullName evidence="1">Str. FM013</fullName>
    </submittedName>
</protein>
<evidence type="ECO:0000313" key="2">
    <source>
        <dbReference type="Proteomes" id="UP000053732"/>
    </source>
</evidence>
<accession>A0A0G4PP90</accession>
<name>A0A0G4PP90_PENC3</name>